<evidence type="ECO:0000313" key="2">
    <source>
        <dbReference type="EMBL" id="SMB87526.1"/>
    </source>
</evidence>
<gene>
    <name evidence="2" type="ORF">SAMN05660772_00995</name>
</gene>
<keyword evidence="2" id="KW-0067">ATP-binding</keyword>
<dbReference type="RefSeq" id="WP_084257547.1">
    <property type="nucleotide sequence ID" value="NZ_FWWV01000035.1"/>
</dbReference>
<name>A0A1W1V2M2_9PAST</name>
<organism evidence="2 3">
    <name type="scientific">Pasteurella testudinis DSM 23072</name>
    <dbReference type="NCBI Taxonomy" id="1122938"/>
    <lineage>
        <taxon>Bacteria</taxon>
        <taxon>Pseudomonadati</taxon>
        <taxon>Pseudomonadota</taxon>
        <taxon>Gammaproteobacteria</taxon>
        <taxon>Pasteurellales</taxon>
        <taxon>Pasteurellaceae</taxon>
        <taxon>Pasteurella</taxon>
    </lineage>
</organism>
<reference evidence="3" key="1">
    <citation type="submission" date="2017-04" db="EMBL/GenBank/DDBJ databases">
        <authorList>
            <person name="Varghese N."/>
            <person name="Submissions S."/>
        </authorList>
    </citation>
    <scope>NUCLEOTIDE SEQUENCE [LARGE SCALE GENOMIC DNA]</scope>
    <source>
        <strain evidence="3">DSM 23072</strain>
    </source>
</reference>
<dbReference type="GO" id="GO:0004386">
    <property type="term" value="F:helicase activity"/>
    <property type="evidence" value="ECO:0007669"/>
    <property type="project" value="UniProtKB-KW"/>
</dbReference>
<keyword evidence="2" id="KW-0347">Helicase</keyword>
<protein>
    <submittedName>
        <fullName evidence="2">Putative DNA primase/helicase</fullName>
    </submittedName>
</protein>
<dbReference type="Proteomes" id="UP000192408">
    <property type="component" value="Unassembled WGS sequence"/>
</dbReference>
<dbReference type="STRING" id="1122938.SAMN05660772_00995"/>
<accession>A0A1W1V2M2</accession>
<evidence type="ECO:0000313" key="3">
    <source>
        <dbReference type="Proteomes" id="UP000192408"/>
    </source>
</evidence>
<keyword evidence="2" id="KW-0378">Hydrolase</keyword>
<feature type="domain" description="DUF927" evidence="1">
    <location>
        <begin position="173"/>
        <end position="450"/>
    </location>
</feature>
<proteinExistence type="predicted"/>
<dbReference type="InterPro" id="IPR009270">
    <property type="entry name" value="DUF927"/>
</dbReference>
<keyword evidence="3" id="KW-1185">Reference proteome</keyword>
<dbReference type="EMBL" id="FWWV01000035">
    <property type="protein sequence ID" value="SMB87526.1"/>
    <property type="molecule type" value="Genomic_DNA"/>
</dbReference>
<dbReference type="AlphaFoldDB" id="A0A1W1V2M2"/>
<dbReference type="Pfam" id="PF06048">
    <property type="entry name" value="DUF927"/>
    <property type="match status" value="1"/>
</dbReference>
<evidence type="ECO:0000259" key="1">
    <source>
        <dbReference type="Pfam" id="PF06048"/>
    </source>
</evidence>
<sequence length="734" mass="81493">MNRLKNAPYLKDQPKEPMMEAVILVGAGAWSAYGKDGNGVGWQVLRKQIDDQEDTKPVILGSEQLTQLKRLRVARAEQKVIGLYQFGEMTQTELTALCHNLAIHTAADKVTLSDNAGQLSEDLSAYIARLREEQTQPDSLIELIADSASVQGDKQEKADNLKPYIKKRTIDGKKGLYRITPKMEKDTGEILEKTDWLSDCVEVVGIGKGEEEYFTMLSFVPPNERQARLLALPLKEIGERSGWQLLRMNGLNISNKTHLKTELADYLQDCSGKPVHHVVNVTGWQYGAYILPNGDVIGDNRQRVYFNGQSANKGGYSTGGSLESWQREIAGNVAKNHFMMLGVACALAAPLVTLVNAESFGVHLFGGSSSGKTTTANIASSIYGHPDEIRLSWFSTALALANEAQARNDGFMPLDEIGQGANKKHVEQTAYTLFNGIGKMQGAKEGGNRDIARWRTLAFSTGETDLETYLTAGGIKTNVGQLVRLLNIPITKACHFHRHRDGKAHADHLNQATRRHYGVVGREWIKLLIAEQAAGESRITTQYQGYLSKWLERLPTEASAQVKRVATRFALLETALQLAAPLTGWKAADNSEALLKAFAEWVNEFGYHSREERQVIEQAEAFLARFASRFIEFPINPTASEPKDIAGHRVLANTDRGTPEQFYVFKQVYVQDVIKGFNEKQASEILLGCGLLKQGDTKGYRYLTRLPSKIDPKRTRCYLLVPMSEDEDEATASD</sequence>
<keyword evidence="2" id="KW-0547">Nucleotide-binding</keyword>